<comment type="caution">
    <text evidence="2">The sequence shown here is derived from an EMBL/GenBank/DDBJ whole genome shotgun (WGS) entry which is preliminary data.</text>
</comment>
<evidence type="ECO:0008006" key="3">
    <source>
        <dbReference type="Google" id="ProtNLM"/>
    </source>
</evidence>
<dbReference type="EMBL" id="DSOV01000044">
    <property type="protein sequence ID" value="HEN42770.1"/>
    <property type="molecule type" value="Genomic_DNA"/>
</dbReference>
<evidence type="ECO:0000313" key="2">
    <source>
        <dbReference type="EMBL" id="HEN42770.1"/>
    </source>
</evidence>
<sequence>MPIKRYIILPALILTALVSFSHSEAGAKIIGDAELGYVGYDAEVDGKKVVSAHSFQQRYSLLYKKDGLLYGGRVGSYDVNLGYEWGSFDTSIKNPSNPADPVGNVNPSISAGHLLYRGEIIVDPRELPMRLKLYSYELNRISFVQDSAGAVAGVSSLVGPGLTTDLLDGLSINTGATLLLGVKSGLTNGYNAIFRHIPLVMVDYRDELRKDTKSATPVDTRLRRLAFVSLNKRDNWFHYRTTRFEDRLDPSGSYTESQLQLGTIDHMLTRRWIDLTNWLKISADGQFTKHSAVNPTNSFEAYDFNIFAMAARKTWEARTFSSLTRQQDRDGLTLERMLPLYANGVLNRDIQWKGSLYSMDRRLRRLDGSESWRNNRNGTLRLDMFSRAPFTLGTFAKVEQSENDGAKLLSFEGGVETASTNRFSRVYSLFAGYNFKYFDASNGLVGSSTYLNQNAIVRVGYTPSQTMRFELEENVSAGSGTNPRDFSNQSIILNSGLSGSSAIRDDFDRRDENVNDYLRSVTTLSGYWTPRPRLRVSAALSEDIMTSAAAPTDAVTTVRGDIDYSLSDFTMRLRGSYRYRNRGGEITDLFDGQGVVEYKPNRSMEASLNYRYSFGHDTPSTMIRFAEVRQRLGYSFYSAWGLARKVLEISEEYDYNRVQNIGSAVTAQTTTQRLTLGARYYPLSRLFVGANARFSLLDPNSVTEQVYNTTVGVNFSKFQASLDYSYGRRNGGDNRIEKRIAANVKKLF</sequence>
<dbReference type="AlphaFoldDB" id="A0A831UF47"/>
<feature type="chain" id="PRO_5032445951" description="Outer membrane channel" evidence="1">
    <location>
        <begin position="28"/>
        <end position="748"/>
    </location>
</feature>
<evidence type="ECO:0000256" key="1">
    <source>
        <dbReference type="SAM" id="SignalP"/>
    </source>
</evidence>
<gene>
    <name evidence="2" type="ORF">ENQ87_10420</name>
</gene>
<accession>A0A831UF47</accession>
<protein>
    <recommendedName>
        <fullName evidence="3">Outer membrane channel</fullName>
    </recommendedName>
</protein>
<proteinExistence type="predicted"/>
<organism evidence="2">
    <name type="scientific">Geobacter metallireducens</name>
    <dbReference type="NCBI Taxonomy" id="28232"/>
    <lineage>
        <taxon>Bacteria</taxon>
        <taxon>Pseudomonadati</taxon>
        <taxon>Thermodesulfobacteriota</taxon>
        <taxon>Desulfuromonadia</taxon>
        <taxon>Geobacterales</taxon>
        <taxon>Geobacteraceae</taxon>
        <taxon>Geobacter</taxon>
    </lineage>
</organism>
<name>A0A831UF47_GEOME</name>
<keyword evidence="1" id="KW-0732">Signal</keyword>
<reference evidence="2" key="1">
    <citation type="journal article" date="2020" name="mSystems">
        <title>Genome- and Community-Level Interaction Insights into Carbon Utilization and Element Cycling Functions of Hydrothermarchaeota in Hydrothermal Sediment.</title>
        <authorList>
            <person name="Zhou Z."/>
            <person name="Liu Y."/>
            <person name="Xu W."/>
            <person name="Pan J."/>
            <person name="Luo Z.H."/>
            <person name="Li M."/>
        </authorList>
    </citation>
    <scope>NUCLEOTIDE SEQUENCE [LARGE SCALE GENOMIC DNA]</scope>
    <source>
        <strain evidence="2">SpSt-349</strain>
    </source>
</reference>
<feature type="signal peptide" evidence="1">
    <location>
        <begin position="1"/>
        <end position="27"/>
    </location>
</feature>